<dbReference type="Proteomes" id="UP000481861">
    <property type="component" value="Unassembled WGS sequence"/>
</dbReference>
<accession>A0A7C8IGK1</accession>
<dbReference type="PANTHER" id="PTHR24320:SF154">
    <property type="entry name" value="OXIDOREDUCTASE, SHORT-CHAIN DEHYDROGENASE_REDUCTASE FAMILY (AFU_ORTHOLOGUE AFUA_2G04560)"/>
    <property type="match status" value="1"/>
</dbReference>
<organism evidence="3 4">
    <name type="scientific">Massariosphaeria phaeospora</name>
    <dbReference type="NCBI Taxonomy" id="100035"/>
    <lineage>
        <taxon>Eukaryota</taxon>
        <taxon>Fungi</taxon>
        <taxon>Dikarya</taxon>
        <taxon>Ascomycota</taxon>
        <taxon>Pezizomycotina</taxon>
        <taxon>Dothideomycetes</taxon>
        <taxon>Pleosporomycetidae</taxon>
        <taxon>Pleosporales</taxon>
        <taxon>Pleosporales incertae sedis</taxon>
        <taxon>Massariosphaeria</taxon>
    </lineage>
</organism>
<dbReference type="InterPro" id="IPR002347">
    <property type="entry name" value="SDR_fam"/>
</dbReference>
<dbReference type="PANTHER" id="PTHR24320">
    <property type="entry name" value="RETINOL DEHYDROGENASE"/>
    <property type="match status" value="1"/>
</dbReference>
<comment type="similarity">
    <text evidence="1">Belongs to the short-chain dehydrogenases/reductases (SDR) family.</text>
</comment>
<name>A0A7C8IGK1_9PLEO</name>
<evidence type="ECO:0000256" key="2">
    <source>
        <dbReference type="ARBA" id="ARBA00023002"/>
    </source>
</evidence>
<dbReference type="GO" id="GO:0016491">
    <property type="term" value="F:oxidoreductase activity"/>
    <property type="evidence" value="ECO:0007669"/>
    <property type="project" value="UniProtKB-KW"/>
</dbReference>
<dbReference type="PRINTS" id="PR00081">
    <property type="entry name" value="GDHRDH"/>
</dbReference>
<gene>
    <name evidence="3" type="ORF">BDV95DRAFT_489843</name>
</gene>
<sequence>MSDLFGNLKPKGGVKGFDPATGIPSLEGKVIFITGGTTGLGAESVRALAAHTPLHIYFSGRNTTAGEALTTEIKSAHPNVGLTFVQIDQSSLASVKSAVKKNFIHDRLDILLNNAGIMAQPAALSKDGYEIQFATNHLGHAMLTQQLLPKLLNAAQAPHSDVRIINLTSEGFRLHEARGICFDELDAGSVMSRKVLGAWVRYGQSKLANILFAAEFARRYPQITSVSVHPGVVKTDLVNKQTFTNKLLIHGPMWLSGQKMVEKHEGAYNQLWCAAGAKKEQVRNGSYYMPVGSESYESLDKVAKDEKLAGRLWDWTEGVLAKF</sequence>
<reference evidence="3 4" key="1">
    <citation type="submission" date="2020-01" db="EMBL/GenBank/DDBJ databases">
        <authorList>
            <consortium name="DOE Joint Genome Institute"/>
            <person name="Haridas S."/>
            <person name="Albert R."/>
            <person name="Binder M."/>
            <person name="Bloem J."/>
            <person name="Labutti K."/>
            <person name="Salamov A."/>
            <person name="Andreopoulos B."/>
            <person name="Baker S.E."/>
            <person name="Barry K."/>
            <person name="Bills G."/>
            <person name="Bluhm B.H."/>
            <person name="Cannon C."/>
            <person name="Castanera R."/>
            <person name="Culley D.E."/>
            <person name="Daum C."/>
            <person name="Ezra D."/>
            <person name="Gonzalez J.B."/>
            <person name="Henrissat B."/>
            <person name="Kuo A."/>
            <person name="Liang C."/>
            <person name="Lipzen A."/>
            <person name="Lutzoni F."/>
            <person name="Magnuson J."/>
            <person name="Mondo S."/>
            <person name="Nolan M."/>
            <person name="Ohm R."/>
            <person name="Pangilinan J."/>
            <person name="Park H.-J.H."/>
            <person name="Ramirez L."/>
            <person name="Alfaro M."/>
            <person name="Sun H."/>
            <person name="Tritt A."/>
            <person name="Yoshinaga Y."/>
            <person name="Zwiers L.-H.L."/>
            <person name="Turgeon B.G."/>
            <person name="Goodwin S.B."/>
            <person name="Spatafora J.W."/>
            <person name="Crous P.W."/>
            <person name="Grigoriev I.V."/>
        </authorList>
    </citation>
    <scope>NUCLEOTIDE SEQUENCE [LARGE SCALE GENOMIC DNA]</scope>
    <source>
        <strain evidence="3 4">CBS 611.86</strain>
    </source>
</reference>
<evidence type="ECO:0000313" key="4">
    <source>
        <dbReference type="Proteomes" id="UP000481861"/>
    </source>
</evidence>
<dbReference type="OrthoDB" id="191139at2759"/>
<evidence type="ECO:0000256" key="1">
    <source>
        <dbReference type="ARBA" id="ARBA00006484"/>
    </source>
</evidence>
<dbReference type="AlphaFoldDB" id="A0A7C8IGK1"/>
<dbReference type="Pfam" id="PF00106">
    <property type="entry name" value="adh_short"/>
    <property type="match status" value="1"/>
</dbReference>
<dbReference type="SUPFAM" id="SSF51735">
    <property type="entry name" value="NAD(P)-binding Rossmann-fold domains"/>
    <property type="match status" value="1"/>
</dbReference>
<keyword evidence="4" id="KW-1185">Reference proteome</keyword>
<proteinExistence type="inferred from homology"/>
<protein>
    <submittedName>
        <fullName evidence="3">Uncharacterized protein</fullName>
    </submittedName>
</protein>
<dbReference type="Gene3D" id="3.40.50.720">
    <property type="entry name" value="NAD(P)-binding Rossmann-like Domain"/>
    <property type="match status" value="1"/>
</dbReference>
<keyword evidence="2" id="KW-0560">Oxidoreductase</keyword>
<comment type="caution">
    <text evidence="3">The sequence shown here is derived from an EMBL/GenBank/DDBJ whole genome shotgun (WGS) entry which is preliminary data.</text>
</comment>
<evidence type="ECO:0000313" key="3">
    <source>
        <dbReference type="EMBL" id="KAF2873690.1"/>
    </source>
</evidence>
<dbReference type="InterPro" id="IPR036291">
    <property type="entry name" value="NAD(P)-bd_dom_sf"/>
</dbReference>
<dbReference type="EMBL" id="JAADJZ010000007">
    <property type="protein sequence ID" value="KAF2873690.1"/>
    <property type="molecule type" value="Genomic_DNA"/>
</dbReference>